<evidence type="ECO:0000256" key="7">
    <source>
        <dbReference type="ARBA" id="ARBA00022737"/>
    </source>
</evidence>
<dbReference type="EMBL" id="JAWDEY010000014">
    <property type="protein sequence ID" value="KAK6589165.1"/>
    <property type="molecule type" value="Genomic_DNA"/>
</dbReference>
<keyword evidence="17" id="KW-1185">Reference proteome</keyword>
<dbReference type="Proteomes" id="UP001311799">
    <property type="component" value="Unassembled WGS sequence"/>
</dbReference>
<evidence type="ECO:0000256" key="14">
    <source>
        <dbReference type="SAM" id="SignalP"/>
    </source>
</evidence>
<keyword evidence="4 13" id="KW-0245">EGF-like domain</keyword>
<keyword evidence="7" id="KW-0677">Repeat</keyword>
<name>A0AAV9XY92_9CRYT</name>
<keyword evidence="3" id="KW-0964">Secreted</keyword>
<organism evidence="16 17">
    <name type="scientific">Cryptosporidium xiaoi</name>
    <dbReference type="NCBI Taxonomy" id="659607"/>
    <lineage>
        <taxon>Eukaryota</taxon>
        <taxon>Sar</taxon>
        <taxon>Alveolata</taxon>
        <taxon>Apicomplexa</taxon>
        <taxon>Conoidasida</taxon>
        <taxon>Coccidia</taxon>
        <taxon>Eucoccidiorida</taxon>
        <taxon>Eimeriorina</taxon>
        <taxon>Cryptosporidiidae</taxon>
        <taxon>Cryptosporidium</taxon>
    </lineage>
</organism>
<dbReference type="Pfam" id="PF12662">
    <property type="entry name" value="cEGF"/>
    <property type="match status" value="1"/>
</dbReference>
<accession>A0AAV9XY92</accession>
<keyword evidence="10" id="KW-1015">Disulfide bond</keyword>
<dbReference type="InterPro" id="IPR050751">
    <property type="entry name" value="ECM_structural_protein"/>
</dbReference>
<keyword evidence="11" id="KW-0675">Receptor</keyword>
<dbReference type="SUPFAM" id="SSF57196">
    <property type="entry name" value="EGF/Laminin"/>
    <property type="match status" value="1"/>
</dbReference>
<dbReference type="PROSITE" id="PS50026">
    <property type="entry name" value="EGF_3"/>
    <property type="match status" value="4"/>
</dbReference>
<dbReference type="AlphaFoldDB" id="A0AAV9XY92"/>
<dbReference type="SMART" id="SM00179">
    <property type="entry name" value="EGF_CA"/>
    <property type="match status" value="7"/>
</dbReference>
<keyword evidence="6 14" id="KW-0732">Signal</keyword>
<dbReference type="GO" id="GO:0005576">
    <property type="term" value="C:extracellular region"/>
    <property type="evidence" value="ECO:0007669"/>
    <property type="project" value="UniProtKB-SubCell"/>
</dbReference>
<feature type="domain" description="EGF-like" evidence="15">
    <location>
        <begin position="263"/>
        <end position="301"/>
    </location>
</feature>
<comment type="caution">
    <text evidence="13">Lacks conserved residue(s) required for the propagation of feature annotation.</text>
</comment>
<feature type="domain" description="EGF-like" evidence="15">
    <location>
        <begin position="306"/>
        <end position="345"/>
    </location>
</feature>
<protein>
    <submittedName>
        <fullName evidence="16">Extracellular protein</fullName>
    </submittedName>
</protein>
<evidence type="ECO:0000256" key="10">
    <source>
        <dbReference type="ARBA" id="ARBA00023157"/>
    </source>
</evidence>
<dbReference type="PROSITE" id="PS00010">
    <property type="entry name" value="ASX_HYDROXYL"/>
    <property type="match status" value="6"/>
</dbReference>
<evidence type="ECO:0000256" key="13">
    <source>
        <dbReference type="PROSITE-ProRule" id="PRU00076"/>
    </source>
</evidence>
<feature type="domain" description="EGF-like" evidence="15">
    <location>
        <begin position="222"/>
        <end position="262"/>
    </location>
</feature>
<dbReference type="Gene3D" id="2.10.25.10">
    <property type="entry name" value="Laminin"/>
    <property type="match status" value="7"/>
</dbReference>
<dbReference type="PANTHER" id="PTHR24034">
    <property type="entry name" value="EGF-LIKE DOMAIN-CONTAINING PROTEIN"/>
    <property type="match status" value="1"/>
</dbReference>
<dbReference type="InterPro" id="IPR000152">
    <property type="entry name" value="EGF-type_Asp/Asn_hydroxyl_site"/>
</dbReference>
<evidence type="ECO:0000259" key="15">
    <source>
        <dbReference type="PROSITE" id="PS50026"/>
    </source>
</evidence>
<proteinExistence type="predicted"/>
<dbReference type="InterPro" id="IPR001881">
    <property type="entry name" value="EGF-like_Ca-bd_dom"/>
</dbReference>
<dbReference type="GO" id="GO:0016020">
    <property type="term" value="C:membrane"/>
    <property type="evidence" value="ECO:0007669"/>
    <property type="project" value="UniProtKB-SubCell"/>
</dbReference>
<dbReference type="FunFam" id="2.10.25.10:FF:000014">
    <property type="entry name" value="Latent-transforming growth factor beta-binding protein 3"/>
    <property type="match status" value="2"/>
</dbReference>
<dbReference type="PROSITE" id="PS01186">
    <property type="entry name" value="EGF_2"/>
    <property type="match status" value="1"/>
</dbReference>
<dbReference type="InterPro" id="IPR026823">
    <property type="entry name" value="cEGF"/>
</dbReference>
<dbReference type="FunFam" id="2.10.25.10:FF:000038">
    <property type="entry name" value="Fibrillin 2"/>
    <property type="match status" value="1"/>
</dbReference>
<dbReference type="GO" id="GO:0005509">
    <property type="term" value="F:calcium ion binding"/>
    <property type="evidence" value="ECO:0007669"/>
    <property type="project" value="InterPro"/>
</dbReference>
<evidence type="ECO:0000256" key="1">
    <source>
        <dbReference type="ARBA" id="ARBA00004479"/>
    </source>
</evidence>
<evidence type="ECO:0000256" key="12">
    <source>
        <dbReference type="ARBA" id="ARBA00023180"/>
    </source>
</evidence>
<evidence type="ECO:0000256" key="3">
    <source>
        <dbReference type="ARBA" id="ARBA00022525"/>
    </source>
</evidence>
<reference evidence="16 17" key="1">
    <citation type="submission" date="2023-10" db="EMBL/GenBank/DDBJ databases">
        <title>Comparative genomics analysis reveals potential genetic determinants of host preference in Cryptosporidium xiaoi.</title>
        <authorList>
            <person name="Xiao L."/>
            <person name="Li J."/>
        </authorList>
    </citation>
    <scope>NUCLEOTIDE SEQUENCE [LARGE SCALE GENOMIC DNA]</scope>
    <source>
        <strain evidence="16 17">52996</strain>
    </source>
</reference>
<evidence type="ECO:0000256" key="8">
    <source>
        <dbReference type="ARBA" id="ARBA00022989"/>
    </source>
</evidence>
<dbReference type="InterPro" id="IPR000742">
    <property type="entry name" value="EGF"/>
</dbReference>
<evidence type="ECO:0000313" key="17">
    <source>
        <dbReference type="Proteomes" id="UP001311799"/>
    </source>
</evidence>
<gene>
    <name evidence="16" type="ORF">RS030_223485</name>
</gene>
<dbReference type="SMART" id="SM00181">
    <property type="entry name" value="EGF"/>
    <property type="match status" value="8"/>
</dbReference>
<dbReference type="FunFam" id="2.10.25.10:FF:000017">
    <property type="entry name" value="latent-transforming growth factor beta-binding protein 4 isoform X1"/>
    <property type="match status" value="1"/>
</dbReference>
<keyword evidence="9" id="KW-0472">Membrane</keyword>
<feature type="domain" description="EGF-like" evidence="15">
    <location>
        <begin position="350"/>
        <end position="393"/>
    </location>
</feature>
<comment type="subcellular location">
    <subcellularLocation>
        <location evidence="1">Membrane</location>
        <topology evidence="1">Single-pass type I membrane protein</topology>
    </subcellularLocation>
    <subcellularLocation>
        <location evidence="2">Secreted</location>
    </subcellularLocation>
</comment>
<feature type="signal peptide" evidence="14">
    <location>
        <begin position="1"/>
        <end position="20"/>
    </location>
</feature>
<dbReference type="PROSITE" id="PS01187">
    <property type="entry name" value="EGF_CA"/>
    <property type="match status" value="3"/>
</dbReference>
<dbReference type="InterPro" id="IPR049883">
    <property type="entry name" value="NOTCH1_EGF-like"/>
</dbReference>
<dbReference type="InterPro" id="IPR009030">
    <property type="entry name" value="Growth_fac_rcpt_cys_sf"/>
</dbReference>
<evidence type="ECO:0000256" key="4">
    <source>
        <dbReference type="ARBA" id="ARBA00022536"/>
    </source>
</evidence>
<evidence type="ECO:0000256" key="11">
    <source>
        <dbReference type="ARBA" id="ARBA00023170"/>
    </source>
</evidence>
<comment type="caution">
    <text evidence="16">The sequence shown here is derived from an EMBL/GenBank/DDBJ whole genome shotgun (WGS) entry which is preliminary data.</text>
</comment>
<dbReference type="SUPFAM" id="SSF57184">
    <property type="entry name" value="Growth factor receptor domain"/>
    <property type="match status" value="2"/>
</dbReference>
<dbReference type="CDD" id="cd00054">
    <property type="entry name" value="EGF_CA"/>
    <property type="match status" value="2"/>
</dbReference>
<evidence type="ECO:0000256" key="5">
    <source>
        <dbReference type="ARBA" id="ARBA00022692"/>
    </source>
</evidence>
<evidence type="ECO:0000256" key="9">
    <source>
        <dbReference type="ARBA" id="ARBA00023136"/>
    </source>
</evidence>
<keyword evidence="5" id="KW-0812">Transmembrane</keyword>
<sequence>MYMKLFDIILILIYLWGTNCSFLEGGIENRSINNDSNTLNVNKNLGGNNTGKNSNPNVNSLETLLMTAKIISTAGNIQKTLQNDGSENVHGTSRTDTTEYVSFKASNNTKDRNNIRVTQCNVDNAGLCCVMPNYCSKEAICKSEIVGQQTYIDYLNAFPRCQCLPGYTGDGRTKGTGCQNINECLTGEAKCEQLCTDYSPGYACSCNTGFRLNLRDMKSCIDIDECSEGTHNCSHKCVNTRGSFVCECPKGYVLNKGNQDCIDIDECKDNSGLGPCEYGCRNLPGSFECICPKGYRLNKSSQKCVDIDECRENSGICTGFGEVCINTIGGYNCKCGPGFRYSEKEDVCIDIDECLEKTDNCTVDTVCENRIGGFTCNCLNSGLKFNPVSRICEDIDECSNGESRCDQKCVNTFGGYKCECYKGFRLNISGAKSKNENDTYNSGVCVDIDECSEMPHLTGCSHGCINTRGGFQCTCPRGLQLNHDGKTCDDVNECRMAENPCKDNKQFPCCKNTIGGFTCVEQIRTGELFRRFECPTENNNISGISNKWQIKYNQLHTKFAQ</sequence>
<dbReference type="FunFam" id="2.10.25.10:FF:000009">
    <property type="entry name" value="Low-density lipoprotein receptor isoform 1"/>
    <property type="match status" value="1"/>
</dbReference>
<keyword evidence="12" id="KW-0325">Glycoprotein</keyword>
<evidence type="ECO:0000256" key="2">
    <source>
        <dbReference type="ARBA" id="ARBA00004613"/>
    </source>
</evidence>
<dbReference type="InterPro" id="IPR018097">
    <property type="entry name" value="EGF_Ca-bd_CS"/>
</dbReference>
<dbReference type="PANTHER" id="PTHR24034:SF209">
    <property type="entry name" value="EGF-LIKE DOMAIN-CONTAINING PROTEIN"/>
    <property type="match status" value="1"/>
</dbReference>
<evidence type="ECO:0000313" key="16">
    <source>
        <dbReference type="EMBL" id="KAK6589165.1"/>
    </source>
</evidence>
<feature type="chain" id="PRO_5043508270" evidence="14">
    <location>
        <begin position="21"/>
        <end position="561"/>
    </location>
</feature>
<evidence type="ECO:0000256" key="6">
    <source>
        <dbReference type="ARBA" id="ARBA00022729"/>
    </source>
</evidence>
<keyword evidence="8" id="KW-1133">Transmembrane helix</keyword>
<dbReference type="Pfam" id="PF07645">
    <property type="entry name" value="EGF_CA"/>
    <property type="match status" value="6"/>
</dbReference>